<evidence type="ECO:0000313" key="9">
    <source>
        <dbReference type="Proteomes" id="UP000466906"/>
    </source>
</evidence>
<dbReference type="CDD" id="cd01146">
    <property type="entry name" value="FhuD"/>
    <property type="match status" value="1"/>
</dbReference>
<feature type="signal peptide" evidence="6">
    <location>
        <begin position="1"/>
        <end position="26"/>
    </location>
</feature>
<dbReference type="AlphaFoldDB" id="A0A6N4URK6"/>
<dbReference type="PROSITE" id="PS50983">
    <property type="entry name" value="FE_B12_PBP"/>
    <property type="match status" value="1"/>
</dbReference>
<sequence length="357" mass="36549">MLMNRPRAAAAVIAAAATLASGCGSAEQTPQSQTSISTSVTKIADSGVLGNQRKPDESCAAEPAAVDQSAREVGNARADGADIPESTEVRGDPERIVALSGDQLDALCALGLQSRIVAAALADGSSEQPSYLGAVVHGVAPAGSRGAPDLEAVKAADPELILGSAALTPASFGALSAIAPTVFTGTPGAAWRDTLRAVGAATGRADAAADLIAKFDDAAADTGAQNDAPHFQASVVQLTEDSVRVYGADTFPGNVLAAVGLDRPATQRFTDKPYEELGTTDADYRSADADIVYVSFASAAARDNAPKILQSPAWRALSAAKDNRVFVVNNEVWQTGQNIVAARGILDDLRWVNAPIN</sequence>
<evidence type="ECO:0000256" key="3">
    <source>
        <dbReference type="ARBA" id="ARBA00022448"/>
    </source>
</evidence>
<feature type="domain" description="Fe/B12 periplasmic-binding" evidence="7">
    <location>
        <begin position="95"/>
        <end position="357"/>
    </location>
</feature>
<dbReference type="Pfam" id="PF01497">
    <property type="entry name" value="Peripla_BP_2"/>
    <property type="match status" value="1"/>
</dbReference>
<keyword evidence="3" id="KW-0813">Transport</keyword>
<dbReference type="GO" id="GO:1901678">
    <property type="term" value="P:iron coordination entity transport"/>
    <property type="evidence" value="ECO:0007669"/>
    <property type="project" value="UniProtKB-ARBA"/>
</dbReference>
<gene>
    <name evidence="8" type="ORF">MALV_16280</name>
</gene>
<dbReference type="Proteomes" id="UP000466906">
    <property type="component" value="Chromosome"/>
</dbReference>
<comment type="subcellular location">
    <subcellularLocation>
        <location evidence="1">Cell envelope</location>
    </subcellularLocation>
</comment>
<dbReference type="InterPro" id="IPR051313">
    <property type="entry name" value="Bact_iron-sidero_bind"/>
</dbReference>
<dbReference type="RefSeq" id="WP_372508112.1">
    <property type="nucleotide sequence ID" value="NZ_AP022565.1"/>
</dbReference>
<evidence type="ECO:0000256" key="2">
    <source>
        <dbReference type="ARBA" id="ARBA00008814"/>
    </source>
</evidence>
<name>A0A6N4URK6_9MYCO</name>
<dbReference type="PANTHER" id="PTHR30532:SF25">
    <property type="entry name" value="IRON(III) DICITRATE-BINDING PERIPLASMIC PROTEIN"/>
    <property type="match status" value="1"/>
</dbReference>
<keyword evidence="9" id="KW-1185">Reference proteome</keyword>
<dbReference type="SUPFAM" id="SSF53807">
    <property type="entry name" value="Helical backbone' metal receptor"/>
    <property type="match status" value="1"/>
</dbReference>
<evidence type="ECO:0000256" key="6">
    <source>
        <dbReference type="SAM" id="SignalP"/>
    </source>
</evidence>
<dbReference type="InterPro" id="IPR002491">
    <property type="entry name" value="ABC_transptr_periplasmic_BD"/>
</dbReference>
<dbReference type="Gene3D" id="3.40.50.1980">
    <property type="entry name" value="Nitrogenase molybdenum iron protein domain"/>
    <property type="match status" value="2"/>
</dbReference>
<dbReference type="GO" id="GO:0030288">
    <property type="term" value="C:outer membrane-bounded periplasmic space"/>
    <property type="evidence" value="ECO:0007669"/>
    <property type="project" value="TreeGrafter"/>
</dbReference>
<evidence type="ECO:0000256" key="5">
    <source>
        <dbReference type="SAM" id="MobiDB-lite"/>
    </source>
</evidence>
<dbReference type="PROSITE" id="PS51257">
    <property type="entry name" value="PROKAR_LIPOPROTEIN"/>
    <property type="match status" value="1"/>
</dbReference>
<evidence type="ECO:0000259" key="7">
    <source>
        <dbReference type="PROSITE" id="PS50983"/>
    </source>
</evidence>
<reference evidence="8 9" key="1">
    <citation type="journal article" date="2019" name="Emerg. Microbes Infect.">
        <title>Comprehensive subspecies identification of 175 nontuberculous mycobacteria species based on 7547 genomic profiles.</title>
        <authorList>
            <person name="Matsumoto Y."/>
            <person name="Kinjo T."/>
            <person name="Motooka D."/>
            <person name="Nabeya D."/>
            <person name="Jung N."/>
            <person name="Uechi K."/>
            <person name="Horii T."/>
            <person name="Iida T."/>
            <person name="Fujita J."/>
            <person name="Nakamura S."/>
        </authorList>
    </citation>
    <scope>NUCLEOTIDE SEQUENCE [LARGE SCALE GENOMIC DNA]</scope>
    <source>
        <strain evidence="8 9">JCM 12272</strain>
    </source>
</reference>
<keyword evidence="4 6" id="KW-0732">Signal</keyword>
<accession>A0A6N4URK6</accession>
<proteinExistence type="inferred from homology"/>
<comment type="similarity">
    <text evidence="2">Belongs to the bacterial solute-binding protein 8 family.</text>
</comment>
<evidence type="ECO:0000256" key="1">
    <source>
        <dbReference type="ARBA" id="ARBA00004196"/>
    </source>
</evidence>
<dbReference type="EMBL" id="AP022565">
    <property type="protein sequence ID" value="BBX26503.1"/>
    <property type="molecule type" value="Genomic_DNA"/>
</dbReference>
<organism evidence="8 9">
    <name type="scientific">Mycolicibacterium alvei</name>
    <dbReference type="NCBI Taxonomy" id="67081"/>
    <lineage>
        <taxon>Bacteria</taxon>
        <taxon>Bacillati</taxon>
        <taxon>Actinomycetota</taxon>
        <taxon>Actinomycetes</taxon>
        <taxon>Mycobacteriales</taxon>
        <taxon>Mycobacteriaceae</taxon>
        <taxon>Mycolicibacterium</taxon>
    </lineage>
</organism>
<evidence type="ECO:0000256" key="4">
    <source>
        <dbReference type="ARBA" id="ARBA00022729"/>
    </source>
</evidence>
<feature type="chain" id="PRO_5026806134" evidence="6">
    <location>
        <begin position="27"/>
        <end position="357"/>
    </location>
</feature>
<evidence type="ECO:0000313" key="8">
    <source>
        <dbReference type="EMBL" id="BBX26503.1"/>
    </source>
</evidence>
<dbReference type="PANTHER" id="PTHR30532">
    <property type="entry name" value="IRON III DICITRATE-BINDING PERIPLASMIC PROTEIN"/>
    <property type="match status" value="1"/>
</dbReference>
<protein>
    <submittedName>
        <fullName evidence="8">Fe3+-citrate ABC transporter substrate-binding protein</fullName>
    </submittedName>
</protein>
<feature type="region of interest" description="Disordered" evidence="5">
    <location>
        <begin position="46"/>
        <end position="87"/>
    </location>
</feature>
<dbReference type="KEGG" id="malv:MALV_16280"/>